<name>A0A5J4X3F9_9EUKA</name>
<dbReference type="EMBL" id="SNRW01000333">
    <property type="protein sequence ID" value="KAA6401801.1"/>
    <property type="molecule type" value="Genomic_DNA"/>
</dbReference>
<comment type="caution">
    <text evidence="1">The sequence shown here is derived from an EMBL/GenBank/DDBJ whole genome shotgun (WGS) entry which is preliminary data.</text>
</comment>
<dbReference type="Proteomes" id="UP000324800">
    <property type="component" value="Unassembled WGS sequence"/>
</dbReference>
<evidence type="ECO:0000313" key="1">
    <source>
        <dbReference type="EMBL" id="KAA6401801.1"/>
    </source>
</evidence>
<reference evidence="1 2" key="1">
    <citation type="submission" date="2019-03" db="EMBL/GenBank/DDBJ databases">
        <title>Single cell metagenomics reveals metabolic interactions within the superorganism composed of flagellate Streblomastix strix and complex community of Bacteroidetes bacteria on its surface.</title>
        <authorList>
            <person name="Treitli S.C."/>
            <person name="Kolisko M."/>
            <person name="Husnik F."/>
            <person name="Keeling P."/>
            <person name="Hampl V."/>
        </authorList>
    </citation>
    <scope>NUCLEOTIDE SEQUENCE [LARGE SCALE GENOMIC DNA]</scope>
    <source>
        <strain evidence="1">ST1C</strain>
    </source>
</reference>
<organism evidence="1 2">
    <name type="scientific">Streblomastix strix</name>
    <dbReference type="NCBI Taxonomy" id="222440"/>
    <lineage>
        <taxon>Eukaryota</taxon>
        <taxon>Metamonada</taxon>
        <taxon>Preaxostyla</taxon>
        <taxon>Oxymonadida</taxon>
        <taxon>Streblomastigidae</taxon>
        <taxon>Streblomastix</taxon>
    </lineage>
</organism>
<accession>A0A5J4X3F9</accession>
<sequence length="339" mass="38618">MVKVRFFASFTGILNFLGIQLIRGIIDVKKLNNIQCEADPLDWNVQAVQSSIRSLVLGQTESKLASSKQQLEKSHSNSLRLCRSQIFLKERQIKSLKIETDNTIAATNINQEPAAVALAKFMDRTPEILQNIYLQLHAFYIPIVTIKIPDSISCLETSGNYSLCHEVFEEAIHVSKTRSSIDIWIAIQDCLPLQWKGDLPYFHPPIPLIQATLNKVREKNVQAVLVIPNWPSQSWWPSLTNLASRNVNLERNVDVLRTEGRMRKVKKYLSPGEILIFRLEAIQEKSSSNGSYQRNSLMKKQHNKLLRDDIVSGADIYKEQADLKSSRPNLGNIGMRLKR</sequence>
<gene>
    <name evidence="1" type="ORF">EZS28_002675</name>
</gene>
<proteinExistence type="predicted"/>
<evidence type="ECO:0000313" key="2">
    <source>
        <dbReference type="Proteomes" id="UP000324800"/>
    </source>
</evidence>
<protein>
    <submittedName>
        <fullName evidence="1">Uncharacterized protein</fullName>
    </submittedName>
</protein>
<dbReference type="AlphaFoldDB" id="A0A5J4X3F9"/>